<dbReference type="PIRSF" id="PIRSF006246">
    <property type="entry name" value="Asp_decarbox"/>
    <property type="match status" value="1"/>
</dbReference>
<dbReference type="Gene3D" id="2.40.40.20">
    <property type="match status" value="1"/>
</dbReference>
<proteinExistence type="inferred from homology"/>
<evidence type="ECO:0000256" key="7">
    <source>
        <dbReference type="ARBA" id="ARBA00023270"/>
    </source>
</evidence>
<comment type="pathway">
    <text evidence="9">Cofactor biosynthesis; (R)-pantothenate biosynthesis; beta-alanine from L-aspartate: step 1/1.</text>
</comment>
<evidence type="ECO:0000256" key="2">
    <source>
        <dbReference type="ARBA" id="ARBA00022655"/>
    </source>
</evidence>
<reference evidence="16" key="1">
    <citation type="submission" date="2016-10" db="EMBL/GenBank/DDBJ databases">
        <authorList>
            <person name="Varghese N."/>
            <person name="Submissions S."/>
        </authorList>
    </citation>
    <scope>NUCLEOTIDE SEQUENCE [LARGE SCALE GENOMIC DNA]</scope>
    <source>
        <strain evidence="16">DSM 45501</strain>
    </source>
</reference>
<dbReference type="OrthoDB" id="9803983at2"/>
<protein>
    <recommendedName>
        <fullName evidence="9">Aspartate 1-decarboxylase</fullName>
        <ecNumber evidence="9">4.1.1.11</ecNumber>
    </recommendedName>
    <alternativeName>
        <fullName evidence="9">Aspartate alpha-decarboxylase</fullName>
    </alternativeName>
    <component>
        <recommendedName>
            <fullName evidence="9">Aspartate 1-decarboxylase beta chain</fullName>
        </recommendedName>
    </component>
    <component>
        <recommendedName>
            <fullName evidence="9">Aspartate 1-decarboxylase alpha chain</fullName>
        </recommendedName>
    </component>
</protein>
<dbReference type="SUPFAM" id="SSF50692">
    <property type="entry name" value="ADC-like"/>
    <property type="match status" value="1"/>
</dbReference>
<keyword evidence="3 9" id="KW-0210">Decarboxylase</keyword>
<dbReference type="Pfam" id="PF02261">
    <property type="entry name" value="Asp_decarbox"/>
    <property type="match status" value="1"/>
</dbReference>
<dbReference type="InterPro" id="IPR009010">
    <property type="entry name" value="Asp_de-COase-like_dom_sf"/>
</dbReference>
<organism evidence="15 16">
    <name type="scientific">Actinopolyspora righensis</name>
    <dbReference type="NCBI Taxonomy" id="995060"/>
    <lineage>
        <taxon>Bacteria</taxon>
        <taxon>Bacillati</taxon>
        <taxon>Actinomycetota</taxon>
        <taxon>Actinomycetes</taxon>
        <taxon>Actinopolysporales</taxon>
        <taxon>Actinopolysporaceae</taxon>
        <taxon>Actinopolyspora</taxon>
        <taxon>Actinopolyspora alba group</taxon>
    </lineage>
</organism>
<feature type="region of interest" description="Disordered" evidence="14">
    <location>
        <begin position="116"/>
        <end position="143"/>
    </location>
</feature>
<dbReference type="AlphaFoldDB" id="A0A1I7BN26"/>
<feature type="chain" id="PRO_5013994228" description="Aspartate 1-decarboxylase beta chain" evidence="9 13">
    <location>
        <begin position="1"/>
        <end position="24"/>
    </location>
</feature>
<comment type="subunit">
    <text evidence="9">Heterooctamer of four alpha and four beta subunits.</text>
</comment>
<keyword evidence="16" id="KW-1185">Reference proteome</keyword>
<evidence type="ECO:0000256" key="1">
    <source>
        <dbReference type="ARBA" id="ARBA00022490"/>
    </source>
</evidence>
<evidence type="ECO:0000256" key="9">
    <source>
        <dbReference type="HAMAP-Rule" id="MF_00446"/>
    </source>
</evidence>
<name>A0A1I7BN26_9ACTN</name>
<dbReference type="GO" id="GO:0006523">
    <property type="term" value="P:alanine biosynthetic process"/>
    <property type="evidence" value="ECO:0007669"/>
    <property type="project" value="InterPro"/>
</dbReference>
<keyword evidence="6 9" id="KW-0456">Lyase</keyword>
<dbReference type="InterPro" id="IPR003190">
    <property type="entry name" value="Asp_decarbox"/>
</dbReference>
<evidence type="ECO:0000256" key="5">
    <source>
        <dbReference type="ARBA" id="ARBA00023145"/>
    </source>
</evidence>
<feature type="modified residue" description="Pyruvic acid (Ser)" evidence="9 12">
    <location>
        <position position="25"/>
    </location>
</feature>
<feature type="active site" description="Proton donor" evidence="9 10">
    <location>
        <position position="58"/>
    </location>
</feature>
<dbReference type="CDD" id="cd06919">
    <property type="entry name" value="Asp_decarbox"/>
    <property type="match status" value="1"/>
</dbReference>
<comment type="cofactor">
    <cofactor evidence="9 10">
        <name>pyruvate</name>
        <dbReference type="ChEBI" id="CHEBI:15361"/>
    </cofactor>
    <text evidence="9 10">Binds 1 pyruvoyl group covalently per subunit.</text>
</comment>
<feature type="binding site" evidence="9 11">
    <location>
        <position position="57"/>
    </location>
    <ligand>
        <name>substrate</name>
    </ligand>
</feature>
<dbReference type="RefSeq" id="WP_092980244.1">
    <property type="nucleotide sequence ID" value="NZ_FPAT01000012.1"/>
</dbReference>
<evidence type="ECO:0000256" key="14">
    <source>
        <dbReference type="SAM" id="MobiDB-lite"/>
    </source>
</evidence>
<evidence type="ECO:0000256" key="3">
    <source>
        <dbReference type="ARBA" id="ARBA00022793"/>
    </source>
</evidence>
<sequence>MFRTMLKSKIHRATVTQADLHYVGSVTIDAALMEAADLLDGEQVTIVDVTNGARLETYAITGERGSGVLGINGAAAHLVHPGDVVILIAYGVMDEAEARSFRPSVLFVDGENRVVERGGDPGHAPEGSGLATTAVGTTSGSPR</sequence>
<comment type="PTM">
    <text evidence="9 12">Is synthesized initially as an inactive proenzyme, which is activated by self-cleavage at a specific serine bond to produce a beta-subunit with a hydroxyl group at its C-terminus and an alpha-subunit with a pyruvoyl group at its N-terminus.</text>
</comment>
<gene>
    <name evidence="9" type="primary">panD</name>
    <name evidence="15" type="ORF">SAMN04487904_11212</name>
</gene>
<keyword evidence="1 9" id="KW-0963">Cytoplasm</keyword>
<dbReference type="NCBIfam" id="TIGR00223">
    <property type="entry name" value="panD"/>
    <property type="match status" value="1"/>
</dbReference>
<dbReference type="PANTHER" id="PTHR21012">
    <property type="entry name" value="ASPARTATE 1-DECARBOXYLASE"/>
    <property type="match status" value="1"/>
</dbReference>
<dbReference type="GO" id="GO:0015940">
    <property type="term" value="P:pantothenate biosynthetic process"/>
    <property type="evidence" value="ECO:0007669"/>
    <property type="project" value="UniProtKB-UniRule"/>
</dbReference>
<feature type="compositionally biased region" description="Polar residues" evidence="14">
    <location>
        <begin position="130"/>
        <end position="143"/>
    </location>
</feature>
<dbReference type="Proteomes" id="UP000199165">
    <property type="component" value="Unassembled WGS sequence"/>
</dbReference>
<feature type="active site" description="Schiff-base intermediate with substrate; via pyruvic acid" evidence="9 10">
    <location>
        <position position="25"/>
    </location>
</feature>
<evidence type="ECO:0000256" key="8">
    <source>
        <dbReference type="ARBA" id="ARBA00023317"/>
    </source>
</evidence>
<dbReference type="PANTHER" id="PTHR21012:SF0">
    <property type="entry name" value="ASPARTATE 1-DECARBOXYLASE"/>
    <property type="match status" value="1"/>
</dbReference>
<evidence type="ECO:0000256" key="12">
    <source>
        <dbReference type="PIRSR" id="PIRSR006246-3"/>
    </source>
</evidence>
<comment type="function">
    <text evidence="9">Catalyzes the pyruvoyl-dependent decarboxylation of aspartate to produce beta-alanine.</text>
</comment>
<evidence type="ECO:0000313" key="15">
    <source>
        <dbReference type="EMBL" id="SFT88579.1"/>
    </source>
</evidence>
<feature type="binding site" evidence="9 11">
    <location>
        <begin position="73"/>
        <end position="75"/>
    </location>
    <ligand>
        <name>substrate</name>
    </ligand>
</feature>
<keyword evidence="2 9" id="KW-0566">Pantothenate biosynthesis</keyword>
<dbReference type="STRING" id="995060.SAMN04487904_11212"/>
<evidence type="ECO:0000256" key="13">
    <source>
        <dbReference type="PIRSR" id="PIRSR006246-5"/>
    </source>
</evidence>
<comment type="similarity">
    <text evidence="9">Belongs to the PanD family.</text>
</comment>
<evidence type="ECO:0000256" key="11">
    <source>
        <dbReference type="PIRSR" id="PIRSR006246-2"/>
    </source>
</evidence>
<dbReference type="GO" id="GO:0004068">
    <property type="term" value="F:aspartate 1-decarboxylase activity"/>
    <property type="evidence" value="ECO:0007669"/>
    <property type="project" value="UniProtKB-UniRule"/>
</dbReference>
<dbReference type="EC" id="4.1.1.11" evidence="9"/>
<comment type="subcellular location">
    <subcellularLocation>
        <location evidence="9">Cytoplasm</location>
    </subcellularLocation>
</comment>
<evidence type="ECO:0000313" key="16">
    <source>
        <dbReference type="Proteomes" id="UP000199165"/>
    </source>
</evidence>
<keyword evidence="4 9" id="KW-0068">Autocatalytic cleavage</keyword>
<feature type="chain" id="PRO_5013994229" description="Aspartate 1-decarboxylase alpha chain" evidence="9 13">
    <location>
        <begin position="25"/>
        <end position="143"/>
    </location>
</feature>
<evidence type="ECO:0000256" key="4">
    <source>
        <dbReference type="ARBA" id="ARBA00022813"/>
    </source>
</evidence>
<evidence type="ECO:0000256" key="6">
    <source>
        <dbReference type="ARBA" id="ARBA00023239"/>
    </source>
</evidence>
<dbReference type="EMBL" id="FPAT01000012">
    <property type="protein sequence ID" value="SFT88579.1"/>
    <property type="molecule type" value="Genomic_DNA"/>
</dbReference>
<keyword evidence="7 9" id="KW-0704">Schiff base</keyword>
<dbReference type="GO" id="GO:0005829">
    <property type="term" value="C:cytosol"/>
    <property type="evidence" value="ECO:0007669"/>
    <property type="project" value="TreeGrafter"/>
</dbReference>
<keyword evidence="5 9" id="KW-0865">Zymogen</keyword>
<accession>A0A1I7BN26</accession>
<dbReference type="UniPathway" id="UPA00028">
    <property type="reaction ID" value="UER00002"/>
</dbReference>
<dbReference type="HAMAP" id="MF_00446">
    <property type="entry name" value="PanD"/>
    <property type="match status" value="1"/>
</dbReference>
<comment type="catalytic activity">
    <reaction evidence="9">
        <text>L-aspartate + H(+) = beta-alanine + CO2</text>
        <dbReference type="Rhea" id="RHEA:19497"/>
        <dbReference type="ChEBI" id="CHEBI:15378"/>
        <dbReference type="ChEBI" id="CHEBI:16526"/>
        <dbReference type="ChEBI" id="CHEBI:29991"/>
        <dbReference type="ChEBI" id="CHEBI:57966"/>
        <dbReference type="EC" id="4.1.1.11"/>
    </reaction>
</comment>
<evidence type="ECO:0000256" key="10">
    <source>
        <dbReference type="PIRSR" id="PIRSR006246-1"/>
    </source>
</evidence>
<keyword evidence="8 9" id="KW-0670">Pyruvate</keyword>